<evidence type="ECO:0000256" key="6">
    <source>
        <dbReference type="ARBA" id="ARBA00023015"/>
    </source>
</evidence>
<comment type="similarity">
    <text evidence="2">Belongs to the poxviridae protein RAP94 family.</text>
</comment>
<evidence type="ECO:0000256" key="2">
    <source>
        <dbReference type="ARBA" id="ARBA00007680"/>
    </source>
</evidence>
<sequence length="794" mass="92898">MDSKEAVLTEIVPKIKQYLLDPNTGPKSYTDFIDKNKSIFVVNLYNVSSVTDEDIKLLYVTIEQNPNTDDQTLISIFSYIGYKFEKNVREDVTVSLSVGERITDDMTYAIYYLFFNTLDLYIRQKFVSILVNDESTSDVAVNYKQSNIVSSFDTNIETEIREIPFSMKDLLPYLAKNLDQLRFSKKYLEFAYLCRHIGIPISKRKFNVRYVYSYKVNDIVVPIVIKDYLDVKYVYLEDTNTVYKNSFSEENNKALADWGKLALPKIKNKKIYHYLFLSSYHLRDLFIDLIDIQNTLFKTKTKTDIIYIDNIDNWNEGISFEYTPCAHQVKLEEVLKIDVDYFVKINNFVTEFIYYEDGVAYCSICGMNVPMFNADAADVVKSNVIVSTFNKSIFLTEPYSYFVHSQRFIFNIIMSFDTIMKSQAWIMKYNINRLILNFLIAINSKRHEYEKKFVNEIKQGVFFLRLTANLFDIHVSASELFYASKVLNLNYIVSLVIILNSSADFIVTYMKNKNKTVTEESLKYSISVIIYDFLVKTNAAEKGSLDTIILLTDVYTSIMPDELNAHYARIVIELNRLESIQRTALQAFYDVESTAKEDALRAIMFFKSTMIASKRLISDKADEYPTQVIKPTATAKDTKEHREEFEKLLGVESRVLIRMYDTNAINLEIFAEHLKIEIEKKKVIIPIKSLFVSNVLKYYFSKTEMLVFKFGDPFPFNDMLIDKEHVQYKVNGYNLFRRELLPESDIFVYFSDSLVRYDLEYAFYLFLSSYVDVPKWISENSAKIKELYMINYNN</sequence>
<dbReference type="OrthoDB" id="375at10239"/>
<dbReference type="Pfam" id="PF03294">
    <property type="entry name" value="Pox_Rap94"/>
    <property type="match status" value="1"/>
</dbReference>
<dbReference type="GeneID" id="28340405"/>
<proteinExistence type="inferred from homology"/>
<evidence type="ECO:0000256" key="1">
    <source>
        <dbReference type="ARBA" id="ARBA00004328"/>
    </source>
</evidence>
<dbReference type="GO" id="GO:0044423">
    <property type="term" value="C:virion component"/>
    <property type="evidence" value="ECO:0007669"/>
    <property type="project" value="UniProtKB-KW"/>
</dbReference>
<keyword evidence="5" id="KW-0946">Virion</keyword>
<dbReference type="EMBL" id="KU980965">
    <property type="protein sequence ID" value="ANS71162.1"/>
    <property type="molecule type" value="Genomic_DNA"/>
</dbReference>
<dbReference type="GO" id="GO:0003700">
    <property type="term" value="F:DNA-binding transcription factor activity"/>
    <property type="evidence" value="ECO:0007669"/>
    <property type="project" value="InterPro"/>
</dbReference>
<evidence type="ECO:0000256" key="7">
    <source>
        <dbReference type="ARBA" id="ARBA00023163"/>
    </source>
</evidence>
<dbReference type="KEGG" id="vg:28340405"/>
<evidence type="ECO:0000313" key="11">
    <source>
        <dbReference type="Proteomes" id="UP000203626"/>
    </source>
</evidence>
<keyword evidence="4" id="KW-0806">Transcription termination</keyword>
<evidence type="ECO:0000256" key="9">
    <source>
        <dbReference type="ARBA" id="ARBA00033422"/>
    </source>
</evidence>
<keyword evidence="7" id="KW-0804">Transcription</keyword>
<gene>
    <name evidence="10" type="ORF">PTPV-Aus-078</name>
</gene>
<name>A0A1B1MRH7_9POXV</name>
<evidence type="ECO:0000256" key="5">
    <source>
        <dbReference type="ARBA" id="ARBA00022844"/>
    </source>
</evidence>
<evidence type="ECO:0000256" key="8">
    <source>
        <dbReference type="ARBA" id="ARBA00032150"/>
    </source>
</evidence>
<evidence type="ECO:0000256" key="4">
    <source>
        <dbReference type="ARBA" id="ARBA00022472"/>
    </source>
</evidence>
<protein>
    <recommendedName>
        <fullName evidence="3">RNA polymerase-associated transcription-specificity factor RAP94</fullName>
    </recommendedName>
    <alternativeName>
        <fullName evidence="8">Protein H4</fullName>
    </alternativeName>
    <alternativeName>
        <fullName evidence="9">RPO-associated protein of 94 kDa</fullName>
    </alternativeName>
</protein>
<keyword evidence="6" id="KW-0805">Transcription regulation</keyword>
<dbReference type="GO" id="GO:0006353">
    <property type="term" value="P:DNA-templated transcription termination"/>
    <property type="evidence" value="ECO:0007669"/>
    <property type="project" value="UniProtKB-KW"/>
</dbReference>
<keyword evidence="11" id="KW-1185">Reference proteome</keyword>
<evidence type="ECO:0000313" key="10">
    <source>
        <dbReference type="EMBL" id="ANS71162.1"/>
    </source>
</evidence>
<evidence type="ECO:0000256" key="3">
    <source>
        <dbReference type="ARBA" id="ARBA00019543"/>
    </source>
</evidence>
<organism evidence="10 11">
    <name type="scientific">Pteropox virus</name>
    <dbReference type="NCBI Taxonomy" id="1873698"/>
    <lineage>
        <taxon>Viruses</taxon>
        <taxon>Varidnaviria</taxon>
        <taxon>Bamfordvirae</taxon>
        <taxon>Nucleocytoviricota</taxon>
        <taxon>Pokkesviricetes</taxon>
        <taxon>Chitovirales</taxon>
        <taxon>Poxviridae</taxon>
        <taxon>Chordopoxvirinae</taxon>
        <taxon>Pteropopoxvirus</taxon>
        <taxon>Pteropopoxvirus pteropox</taxon>
    </lineage>
</organism>
<accession>A0A1B1MRH7</accession>
<dbReference type="Proteomes" id="UP000203626">
    <property type="component" value="Segment"/>
</dbReference>
<dbReference type="InterPro" id="IPR004974">
    <property type="entry name" value="Pox_Rap94"/>
</dbReference>
<dbReference type="RefSeq" id="YP_009268793.1">
    <property type="nucleotide sequence ID" value="NC_030656.1"/>
</dbReference>
<comment type="subcellular location">
    <subcellularLocation>
        <location evidence="1">Virion</location>
    </subcellularLocation>
</comment>
<reference evidence="10 11" key="1">
    <citation type="journal article" date="2016" name="J. Gen. Virol.">
        <title>Genomic characterization of a novel poxvirus from a flying fox: evidence for a new genus?</title>
        <authorList>
            <person name="O'Dea M.A."/>
            <person name="Tu S.L."/>
            <person name="Pang S."/>
            <person name="De Ridder T."/>
            <person name="Jackson B."/>
            <person name="Upton C."/>
        </authorList>
    </citation>
    <scope>NUCLEOTIDE SEQUENCE [LARGE SCALE GENOMIC DNA]</scope>
    <source>
        <strain evidence="10 11">Australia</strain>
    </source>
</reference>